<organism evidence="1 2">
    <name type="scientific">Nocardioides turkmenicus</name>
    <dbReference type="NCBI Taxonomy" id="2711220"/>
    <lineage>
        <taxon>Bacteria</taxon>
        <taxon>Bacillati</taxon>
        <taxon>Actinomycetota</taxon>
        <taxon>Actinomycetes</taxon>
        <taxon>Propionibacteriales</taxon>
        <taxon>Nocardioidaceae</taxon>
        <taxon>Nocardioides</taxon>
    </lineage>
</organism>
<proteinExistence type="predicted"/>
<gene>
    <name evidence="1" type="ORF">G5C66_11905</name>
</gene>
<evidence type="ECO:0000313" key="1">
    <source>
        <dbReference type="EMBL" id="NGN93442.1"/>
    </source>
</evidence>
<sequence>MGARLPRVTLAFWPMDLPRHWPLPEATDLLGELLAAYDEPTRRYHDRRHLSEVLDRIEELQEEGERFDPLTVTLAAFFHDSVYDGERDAEERSASWAEDALAAHLDADTVAEVARLVRLTETHDPEPDDHSGRVLSDADLAILAAPAERYAEYSATVREEYKHLSDEEFRVGRAQVLERLLEKESLFSTPFARISWEAAARANIAAELEALNSYLSPDR</sequence>
<reference evidence="1 2" key="1">
    <citation type="submission" date="2020-02" db="EMBL/GenBank/DDBJ databases">
        <title>Whole-genome analyses of novel actinobacteria.</title>
        <authorList>
            <person name="Sahin N."/>
        </authorList>
    </citation>
    <scope>NUCLEOTIDE SEQUENCE [LARGE SCALE GENOMIC DNA]</scope>
    <source>
        <strain evidence="1 2">KC13</strain>
    </source>
</reference>
<dbReference type="AlphaFoldDB" id="A0A6M1R154"/>
<accession>A0A6M1R154</accession>
<keyword evidence="2" id="KW-1185">Reference proteome</keyword>
<dbReference type="PANTHER" id="PTHR21174:SF0">
    <property type="entry name" value="HD PHOSPHOHYDROLASE FAMILY PROTEIN-RELATED"/>
    <property type="match status" value="1"/>
</dbReference>
<dbReference type="PIRSF" id="PIRSF035170">
    <property type="entry name" value="HD_phosphohydro"/>
    <property type="match status" value="1"/>
</dbReference>
<dbReference type="SUPFAM" id="SSF109604">
    <property type="entry name" value="HD-domain/PDEase-like"/>
    <property type="match status" value="1"/>
</dbReference>
<name>A0A6M1R154_9ACTN</name>
<evidence type="ECO:0000313" key="2">
    <source>
        <dbReference type="Proteomes" id="UP000483261"/>
    </source>
</evidence>
<dbReference type="EMBL" id="JAALAA010000009">
    <property type="protein sequence ID" value="NGN93442.1"/>
    <property type="molecule type" value="Genomic_DNA"/>
</dbReference>
<dbReference type="PANTHER" id="PTHR21174">
    <property type="match status" value="1"/>
</dbReference>
<dbReference type="InterPro" id="IPR009218">
    <property type="entry name" value="HD_phosphohydro"/>
</dbReference>
<dbReference type="Gene3D" id="1.10.3210.10">
    <property type="entry name" value="Hypothetical protein af1432"/>
    <property type="match status" value="1"/>
</dbReference>
<protein>
    <recommendedName>
        <fullName evidence="3">Metal-dependent phosphohydrolase</fullName>
    </recommendedName>
</protein>
<comment type="caution">
    <text evidence="1">The sequence shown here is derived from an EMBL/GenBank/DDBJ whole genome shotgun (WGS) entry which is preliminary data.</text>
</comment>
<evidence type="ECO:0008006" key="3">
    <source>
        <dbReference type="Google" id="ProtNLM"/>
    </source>
</evidence>
<dbReference type="Proteomes" id="UP000483261">
    <property type="component" value="Unassembled WGS sequence"/>
</dbReference>